<feature type="non-terminal residue" evidence="2">
    <location>
        <position position="74"/>
    </location>
</feature>
<protein>
    <submittedName>
        <fullName evidence="2">13503_t:CDS:1</fullName>
    </submittedName>
</protein>
<evidence type="ECO:0000256" key="1">
    <source>
        <dbReference type="SAM" id="Phobius"/>
    </source>
</evidence>
<keyword evidence="1" id="KW-0812">Transmembrane</keyword>
<organism evidence="2 3">
    <name type="scientific">Ambispora gerdemannii</name>
    <dbReference type="NCBI Taxonomy" id="144530"/>
    <lineage>
        <taxon>Eukaryota</taxon>
        <taxon>Fungi</taxon>
        <taxon>Fungi incertae sedis</taxon>
        <taxon>Mucoromycota</taxon>
        <taxon>Glomeromycotina</taxon>
        <taxon>Glomeromycetes</taxon>
        <taxon>Archaeosporales</taxon>
        <taxon>Ambisporaceae</taxon>
        <taxon>Ambispora</taxon>
    </lineage>
</organism>
<dbReference type="AlphaFoldDB" id="A0A9N9N295"/>
<comment type="caution">
    <text evidence="2">The sequence shown here is derived from an EMBL/GenBank/DDBJ whole genome shotgun (WGS) entry which is preliminary data.</text>
</comment>
<evidence type="ECO:0000313" key="2">
    <source>
        <dbReference type="EMBL" id="CAG8697251.1"/>
    </source>
</evidence>
<accession>A0A9N9N295</accession>
<keyword evidence="1" id="KW-0472">Membrane</keyword>
<feature type="non-terminal residue" evidence="2">
    <location>
        <position position="1"/>
    </location>
</feature>
<keyword evidence="1" id="KW-1133">Transmembrane helix</keyword>
<name>A0A9N9N295_9GLOM</name>
<reference evidence="2" key="1">
    <citation type="submission" date="2021-06" db="EMBL/GenBank/DDBJ databases">
        <authorList>
            <person name="Kallberg Y."/>
            <person name="Tangrot J."/>
            <person name="Rosling A."/>
        </authorList>
    </citation>
    <scope>NUCLEOTIDE SEQUENCE</scope>
    <source>
        <strain evidence="2">MT106</strain>
    </source>
</reference>
<feature type="transmembrane region" description="Helical" evidence="1">
    <location>
        <begin position="32"/>
        <end position="50"/>
    </location>
</feature>
<feature type="transmembrane region" description="Helical" evidence="1">
    <location>
        <begin position="9"/>
        <end position="26"/>
    </location>
</feature>
<dbReference type="EMBL" id="CAJVPL010016968">
    <property type="protein sequence ID" value="CAG8697251.1"/>
    <property type="molecule type" value="Genomic_DNA"/>
</dbReference>
<keyword evidence="3" id="KW-1185">Reference proteome</keyword>
<sequence>RPTPVPKPVVYAFLLMITLILIAPFTKESSELPYVISICAIGLAVTAWYWKYYACNSMPCAQDSEIETEINYEE</sequence>
<evidence type="ECO:0000313" key="3">
    <source>
        <dbReference type="Proteomes" id="UP000789831"/>
    </source>
</evidence>
<dbReference type="Proteomes" id="UP000789831">
    <property type="component" value="Unassembled WGS sequence"/>
</dbReference>
<proteinExistence type="predicted"/>
<gene>
    <name evidence="2" type="ORF">AGERDE_LOCUS13329</name>
</gene>